<evidence type="ECO:0000313" key="2">
    <source>
        <dbReference type="EMBL" id="RTG91127.1"/>
    </source>
</evidence>
<protein>
    <submittedName>
        <fullName evidence="2">Uncharacterized protein</fullName>
    </submittedName>
</protein>
<dbReference type="AlphaFoldDB" id="A0A430QU00"/>
<evidence type="ECO:0000313" key="3">
    <source>
        <dbReference type="Proteomes" id="UP000290809"/>
    </source>
</evidence>
<organism evidence="2 3">
    <name type="scientific">Schistosoma bovis</name>
    <name type="common">Blood fluke</name>
    <dbReference type="NCBI Taxonomy" id="6184"/>
    <lineage>
        <taxon>Eukaryota</taxon>
        <taxon>Metazoa</taxon>
        <taxon>Spiralia</taxon>
        <taxon>Lophotrochozoa</taxon>
        <taxon>Platyhelminthes</taxon>
        <taxon>Trematoda</taxon>
        <taxon>Digenea</taxon>
        <taxon>Strigeidida</taxon>
        <taxon>Schistosomatoidea</taxon>
        <taxon>Schistosomatidae</taxon>
        <taxon>Schistosoma</taxon>
    </lineage>
</organism>
<gene>
    <name evidence="2" type="ORF">DC041_0000555</name>
</gene>
<proteinExistence type="predicted"/>
<comment type="caution">
    <text evidence="2">The sequence shown here is derived from an EMBL/GenBank/DDBJ whole genome shotgun (WGS) entry which is preliminary data.</text>
</comment>
<keyword evidence="1" id="KW-0472">Membrane</keyword>
<sequence>MDCLYAMLIHGRLLLFAVSGDYVIFAYYMQTNFMKMLVSLYEEFPDGEVFICLVYCVH</sequence>
<keyword evidence="1" id="KW-0812">Transmembrane</keyword>
<reference evidence="2 3" key="1">
    <citation type="journal article" date="2019" name="PLoS Pathog.">
        <title>Genome sequence of the bovine parasite Schistosoma bovis Tanzania.</title>
        <authorList>
            <person name="Oey H."/>
            <person name="Zakrzewski M."/>
            <person name="Gobert G."/>
            <person name="Gravermann K."/>
            <person name="Stoye J."/>
            <person name="Jones M."/>
            <person name="Mcmanus D."/>
            <person name="Krause L."/>
        </authorList>
    </citation>
    <scope>NUCLEOTIDE SEQUENCE [LARGE SCALE GENOMIC DNA]</scope>
    <source>
        <strain evidence="2 3">TAN1997</strain>
    </source>
</reference>
<name>A0A430QU00_SCHBO</name>
<evidence type="ECO:0000256" key="1">
    <source>
        <dbReference type="SAM" id="Phobius"/>
    </source>
</evidence>
<dbReference type="Proteomes" id="UP000290809">
    <property type="component" value="Unassembled WGS sequence"/>
</dbReference>
<dbReference type="EMBL" id="QMKO01000547">
    <property type="protein sequence ID" value="RTG91127.1"/>
    <property type="molecule type" value="Genomic_DNA"/>
</dbReference>
<keyword evidence="3" id="KW-1185">Reference proteome</keyword>
<feature type="transmembrane region" description="Helical" evidence="1">
    <location>
        <begin position="6"/>
        <end position="28"/>
    </location>
</feature>
<keyword evidence="1" id="KW-1133">Transmembrane helix</keyword>
<accession>A0A430QU00</accession>